<dbReference type="InterPro" id="IPR001650">
    <property type="entry name" value="Helicase_C-like"/>
</dbReference>
<dbReference type="GO" id="GO:0005737">
    <property type="term" value="C:cytoplasm"/>
    <property type="evidence" value="ECO:0007669"/>
    <property type="project" value="TreeGrafter"/>
</dbReference>
<evidence type="ECO:0000313" key="15">
    <source>
        <dbReference type="EMBL" id="NWK56593.1"/>
    </source>
</evidence>
<dbReference type="PANTHER" id="PTHR13710">
    <property type="entry name" value="DNA HELICASE RECQ FAMILY MEMBER"/>
    <property type="match status" value="1"/>
</dbReference>
<keyword evidence="5 15" id="KW-0347">Helicase</keyword>
<sequence>MSKDETISLLKRYFGHDALRPGQQQVIEKVLARTNTLAVLPTGGGKSLCYQLPAMVFDGLTLVVSPLIALMCDQVNTLQSMGIAAARWDPSLDETDQEQLADEIVGGGVKILYVSPEAMGAVLLWNALKQAQVELVAIDEAHCVSEWGHRFRPAYLTLVKLVRRLKPQVVLALTATASPEVAREICKTFRILKRDQVQTSFFRRNLHFGVTALADEEKAEKLLGLLGGGKYFPAVVYAIRRETVESLSTMLRGHGIHARAYHAGMSAEARTEVLEGFMRGEIPVMCATIAFGMGVDMPNIRSVIHYQPPSSPEGWMQESGRAGRDGLPSRCEVMMSGQDRSLLEGFLLARRPSKQAVANVLRSLFSQGKVAVFSRYDATTLNDLSREMLDVLLARLELGGWIAADTGSWLWCRAYPLVSLAKVLDGFSKAQQVKLKPLLEAGKRVSLMELSGGTAAGQKQWMKRLAELNASGDVRMNFSHSLDHFKVRKQPEDVNQLVDDLFDVFEQHIQNGLDRVEEVVSIATGDRCIPMALLDYFGEIMPQPCGRCSVCQGDVAGELPCAAPDEISDEELAMIQSLMHERKPALASPERLARFLCGIYSPAMMRYRLYQRREWGSLSRLPYQDVLALAQVQLF</sequence>
<protein>
    <recommendedName>
        <fullName evidence="11">ATP-dependent DNA helicase RecQ</fullName>
        <ecNumber evidence="10">5.6.2.4</ecNumber>
    </recommendedName>
    <alternativeName>
        <fullName evidence="12">DNA 3'-5' helicase RecQ</fullName>
    </alternativeName>
</protein>
<evidence type="ECO:0000256" key="9">
    <source>
        <dbReference type="ARBA" id="ARBA00034617"/>
    </source>
</evidence>
<dbReference type="SMART" id="SM00490">
    <property type="entry name" value="HELICc"/>
    <property type="match status" value="1"/>
</dbReference>
<dbReference type="InterPro" id="IPR004589">
    <property type="entry name" value="DNA_helicase_ATP-dep_RecQ"/>
</dbReference>
<evidence type="ECO:0000256" key="10">
    <source>
        <dbReference type="ARBA" id="ARBA00034808"/>
    </source>
</evidence>
<dbReference type="InterPro" id="IPR027417">
    <property type="entry name" value="P-loop_NTPase"/>
</dbReference>
<name>A0A851GGE5_9BACT</name>
<evidence type="ECO:0000256" key="8">
    <source>
        <dbReference type="ARBA" id="ARBA00023235"/>
    </source>
</evidence>
<keyword evidence="8" id="KW-0413">Isomerase</keyword>
<feature type="domain" description="Helicase ATP-binding" evidence="13">
    <location>
        <begin position="27"/>
        <end position="195"/>
    </location>
</feature>
<evidence type="ECO:0000259" key="13">
    <source>
        <dbReference type="PROSITE" id="PS51192"/>
    </source>
</evidence>
<keyword evidence="7" id="KW-0238">DNA-binding</keyword>
<dbReference type="FunFam" id="3.40.50.300:FF:001389">
    <property type="entry name" value="ATP-dependent DNA helicase RecQ"/>
    <property type="match status" value="1"/>
</dbReference>
<dbReference type="PROSITE" id="PS51192">
    <property type="entry name" value="HELICASE_ATP_BIND_1"/>
    <property type="match status" value="1"/>
</dbReference>
<dbReference type="AlphaFoldDB" id="A0A851GGE5"/>
<comment type="similarity">
    <text evidence="1">Belongs to the helicase family. RecQ subfamily.</text>
</comment>
<dbReference type="GO" id="GO:0003677">
    <property type="term" value="F:DNA binding"/>
    <property type="evidence" value="ECO:0007669"/>
    <property type="project" value="UniProtKB-KW"/>
</dbReference>
<dbReference type="GO" id="GO:0005694">
    <property type="term" value="C:chromosome"/>
    <property type="evidence" value="ECO:0007669"/>
    <property type="project" value="TreeGrafter"/>
</dbReference>
<dbReference type="InterPro" id="IPR036388">
    <property type="entry name" value="WH-like_DNA-bd_sf"/>
</dbReference>
<dbReference type="GO" id="GO:0016787">
    <property type="term" value="F:hydrolase activity"/>
    <property type="evidence" value="ECO:0007669"/>
    <property type="project" value="UniProtKB-KW"/>
</dbReference>
<dbReference type="SMART" id="SM00487">
    <property type="entry name" value="DEXDc"/>
    <property type="match status" value="1"/>
</dbReference>
<keyword evidence="2" id="KW-0479">Metal-binding</keyword>
<keyword evidence="16" id="KW-1185">Reference proteome</keyword>
<dbReference type="Pfam" id="PF00271">
    <property type="entry name" value="Helicase_C"/>
    <property type="match status" value="1"/>
</dbReference>
<dbReference type="EMBL" id="JACBAZ010000005">
    <property type="protein sequence ID" value="NWK56593.1"/>
    <property type="molecule type" value="Genomic_DNA"/>
</dbReference>
<proteinExistence type="inferred from homology"/>
<dbReference type="GO" id="GO:0006310">
    <property type="term" value="P:DNA recombination"/>
    <property type="evidence" value="ECO:0007669"/>
    <property type="project" value="InterPro"/>
</dbReference>
<evidence type="ECO:0000256" key="1">
    <source>
        <dbReference type="ARBA" id="ARBA00005446"/>
    </source>
</evidence>
<dbReference type="GO" id="GO:0006281">
    <property type="term" value="P:DNA repair"/>
    <property type="evidence" value="ECO:0007669"/>
    <property type="project" value="TreeGrafter"/>
</dbReference>
<dbReference type="RefSeq" id="WP_178933396.1">
    <property type="nucleotide sequence ID" value="NZ_JACBAZ010000005.1"/>
</dbReference>
<dbReference type="EC" id="5.6.2.4" evidence="10"/>
<dbReference type="Pfam" id="PF16124">
    <property type="entry name" value="RecQ_Zn_bind"/>
    <property type="match status" value="1"/>
</dbReference>
<reference evidence="15 16" key="1">
    <citation type="submission" date="2020-07" db="EMBL/GenBank/DDBJ databases">
        <title>Roseicoccus Jingziensis gen. nov., sp. nov., isolated from coastal seawater.</title>
        <authorList>
            <person name="Feng X."/>
        </authorList>
    </citation>
    <scope>NUCLEOTIDE SEQUENCE [LARGE SCALE GENOMIC DNA]</scope>
    <source>
        <strain evidence="15 16">N1E253</strain>
    </source>
</reference>
<dbReference type="GO" id="GO:0046872">
    <property type="term" value="F:metal ion binding"/>
    <property type="evidence" value="ECO:0007669"/>
    <property type="project" value="UniProtKB-KW"/>
</dbReference>
<evidence type="ECO:0000313" key="16">
    <source>
        <dbReference type="Proteomes" id="UP000557872"/>
    </source>
</evidence>
<accession>A0A851GGE5</accession>
<dbReference type="Proteomes" id="UP000557872">
    <property type="component" value="Unassembled WGS sequence"/>
</dbReference>
<evidence type="ECO:0000256" key="2">
    <source>
        <dbReference type="ARBA" id="ARBA00022723"/>
    </source>
</evidence>
<keyword evidence="4" id="KW-0378">Hydrolase</keyword>
<dbReference type="Pfam" id="PF00270">
    <property type="entry name" value="DEAD"/>
    <property type="match status" value="1"/>
</dbReference>
<dbReference type="PROSITE" id="PS51194">
    <property type="entry name" value="HELICASE_CTER"/>
    <property type="match status" value="1"/>
</dbReference>
<dbReference type="GO" id="GO:0009378">
    <property type="term" value="F:four-way junction helicase activity"/>
    <property type="evidence" value="ECO:0007669"/>
    <property type="project" value="TreeGrafter"/>
</dbReference>
<evidence type="ECO:0000256" key="12">
    <source>
        <dbReference type="ARBA" id="ARBA00044550"/>
    </source>
</evidence>
<dbReference type="SUPFAM" id="SSF52540">
    <property type="entry name" value="P-loop containing nucleoside triphosphate hydrolases"/>
    <property type="match status" value="1"/>
</dbReference>
<evidence type="ECO:0000256" key="6">
    <source>
        <dbReference type="ARBA" id="ARBA00022840"/>
    </source>
</evidence>
<evidence type="ECO:0000256" key="11">
    <source>
        <dbReference type="ARBA" id="ARBA00044535"/>
    </source>
</evidence>
<gene>
    <name evidence="15" type="ORF">HW115_13305</name>
</gene>
<comment type="caution">
    <text evidence="15">The sequence shown here is derived from an EMBL/GenBank/DDBJ whole genome shotgun (WGS) entry which is preliminary data.</text>
</comment>
<dbReference type="GO" id="GO:0005524">
    <property type="term" value="F:ATP binding"/>
    <property type="evidence" value="ECO:0007669"/>
    <property type="project" value="UniProtKB-KW"/>
</dbReference>
<comment type="catalytic activity">
    <reaction evidence="9">
        <text>Couples ATP hydrolysis with the unwinding of duplex DNA by translocating in the 3'-5' direction.</text>
        <dbReference type="EC" id="5.6.2.4"/>
    </reaction>
</comment>
<evidence type="ECO:0000256" key="3">
    <source>
        <dbReference type="ARBA" id="ARBA00022741"/>
    </source>
</evidence>
<dbReference type="InterPro" id="IPR032284">
    <property type="entry name" value="RecQ_Zn-bd"/>
</dbReference>
<dbReference type="PANTHER" id="PTHR13710:SF105">
    <property type="entry name" value="ATP-DEPENDENT DNA HELICASE Q1"/>
    <property type="match status" value="1"/>
</dbReference>
<feature type="domain" description="Helicase C-terminal" evidence="14">
    <location>
        <begin position="218"/>
        <end position="365"/>
    </location>
</feature>
<evidence type="ECO:0000256" key="7">
    <source>
        <dbReference type="ARBA" id="ARBA00023125"/>
    </source>
</evidence>
<keyword evidence="6" id="KW-0067">ATP-binding</keyword>
<organism evidence="15 16">
    <name type="scientific">Oceaniferula marina</name>
    <dbReference type="NCBI Taxonomy" id="2748318"/>
    <lineage>
        <taxon>Bacteria</taxon>
        <taxon>Pseudomonadati</taxon>
        <taxon>Verrucomicrobiota</taxon>
        <taxon>Verrucomicrobiia</taxon>
        <taxon>Verrucomicrobiales</taxon>
        <taxon>Verrucomicrobiaceae</taxon>
        <taxon>Oceaniferula</taxon>
    </lineage>
</organism>
<dbReference type="InterPro" id="IPR011545">
    <property type="entry name" value="DEAD/DEAH_box_helicase_dom"/>
</dbReference>
<dbReference type="GO" id="GO:0043138">
    <property type="term" value="F:3'-5' DNA helicase activity"/>
    <property type="evidence" value="ECO:0007669"/>
    <property type="project" value="UniProtKB-EC"/>
</dbReference>
<keyword evidence="3" id="KW-0547">Nucleotide-binding</keyword>
<evidence type="ECO:0000259" key="14">
    <source>
        <dbReference type="PROSITE" id="PS51194"/>
    </source>
</evidence>
<evidence type="ECO:0000256" key="5">
    <source>
        <dbReference type="ARBA" id="ARBA00022806"/>
    </source>
</evidence>
<dbReference type="Gene3D" id="3.40.50.300">
    <property type="entry name" value="P-loop containing nucleotide triphosphate hydrolases"/>
    <property type="match status" value="2"/>
</dbReference>
<dbReference type="Gene3D" id="1.10.10.10">
    <property type="entry name" value="Winged helix-like DNA-binding domain superfamily/Winged helix DNA-binding domain"/>
    <property type="match status" value="1"/>
</dbReference>
<dbReference type="NCBIfam" id="TIGR00614">
    <property type="entry name" value="recQ_fam"/>
    <property type="match status" value="1"/>
</dbReference>
<evidence type="ECO:0000256" key="4">
    <source>
        <dbReference type="ARBA" id="ARBA00022801"/>
    </source>
</evidence>
<dbReference type="CDD" id="cd17920">
    <property type="entry name" value="DEXHc_RecQ"/>
    <property type="match status" value="1"/>
</dbReference>
<dbReference type="InterPro" id="IPR014001">
    <property type="entry name" value="Helicase_ATP-bd"/>
</dbReference>